<reference evidence="4 5" key="1">
    <citation type="journal article" date="2011" name="J. Bacteriol.">
        <title>Genome sequence of Halorhabdus tiamatea, the first archaeon isolated from a deep-sea anoxic brine lake.</title>
        <authorList>
            <person name="Antunes A."/>
            <person name="Alam I."/>
            <person name="Bajic V.B."/>
            <person name="Stingl U."/>
        </authorList>
    </citation>
    <scope>NUCLEOTIDE SEQUENCE [LARGE SCALE GENOMIC DNA]</scope>
    <source>
        <strain evidence="4 5">SARL4B</strain>
    </source>
</reference>
<feature type="compositionally biased region" description="Acidic residues" evidence="1">
    <location>
        <begin position="92"/>
        <end position="131"/>
    </location>
</feature>
<evidence type="ECO:0000313" key="3">
    <source>
        <dbReference type="EMBL" id="CCQ32742.1"/>
    </source>
</evidence>
<dbReference type="SMART" id="SM00260">
    <property type="entry name" value="CheW"/>
    <property type="match status" value="1"/>
</dbReference>
<dbReference type="GO" id="GO:0007165">
    <property type="term" value="P:signal transduction"/>
    <property type="evidence" value="ECO:0007669"/>
    <property type="project" value="InterPro"/>
</dbReference>
<dbReference type="HOGENOM" id="CLU_053086_0_0_2"/>
<dbReference type="InterPro" id="IPR036061">
    <property type="entry name" value="CheW-like_dom_sf"/>
</dbReference>
<feature type="compositionally biased region" description="Acidic residues" evidence="1">
    <location>
        <begin position="52"/>
        <end position="72"/>
    </location>
</feature>
<proteinExistence type="predicted"/>
<dbReference type="RefSeq" id="WP_008527953.1">
    <property type="nucleotide sequence ID" value="NC_021921.1"/>
</dbReference>
<dbReference type="EMBL" id="AFNT02000006">
    <property type="protein sequence ID" value="ERJ07121.1"/>
    <property type="molecule type" value="Genomic_DNA"/>
</dbReference>
<reference evidence="4 5" key="2">
    <citation type="journal article" date="2013" name="PLoS ONE">
        <title>INDIGO - INtegrated Data Warehouse of MIcrobial GenOmes with Examples from the Red Sea Extremophiles.</title>
        <authorList>
            <person name="Alam I."/>
            <person name="Antunes A."/>
            <person name="Kamau A.A."/>
            <person name="Ba Alawi W."/>
            <person name="Kalkatawi M."/>
            <person name="Stingl U."/>
            <person name="Bajic V.B."/>
        </authorList>
    </citation>
    <scope>NUCLEOTIDE SEQUENCE [LARGE SCALE GENOMIC DNA]</scope>
    <source>
        <strain evidence="4 5">SARL4B</strain>
    </source>
</reference>
<evidence type="ECO:0000313" key="6">
    <source>
        <dbReference type="Proteomes" id="UP000015381"/>
    </source>
</evidence>
<gene>
    <name evidence="4" type="primary">cheW2</name>
    <name evidence="3" type="synonym">cheW</name>
    <name evidence="4" type="ORF">HLRTI_000715</name>
    <name evidence="3" type="ORF">HTIA_0598</name>
</gene>
<dbReference type="GO" id="GO:0005829">
    <property type="term" value="C:cytosol"/>
    <property type="evidence" value="ECO:0007669"/>
    <property type="project" value="TreeGrafter"/>
</dbReference>
<organism evidence="4 5">
    <name type="scientific">Halorhabdus tiamatea SARL4B</name>
    <dbReference type="NCBI Taxonomy" id="1033806"/>
    <lineage>
        <taxon>Archaea</taxon>
        <taxon>Methanobacteriati</taxon>
        <taxon>Methanobacteriota</taxon>
        <taxon>Stenosarchaea group</taxon>
        <taxon>Halobacteria</taxon>
        <taxon>Halobacteriales</taxon>
        <taxon>Haloarculaceae</taxon>
        <taxon>Halorhabdus</taxon>
    </lineage>
</organism>
<dbReference type="SUPFAM" id="SSF50341">
    <property type="entry name" value="CheW-like"/>
    <property type="match status" value="1"/>
</dbReference>
<dbReference type="GeneID" id="23798070"/>
<dbReference type="eggNOG" id="arCOG02395">
    <property type="taxonomic scope" value="Archaea"/>
</dbReference>
<dbReference type="GO" id="GO:0006935">
    <property type="term" value="P:chemotaxis"/>
    <property type="evidence" value="ECO:0007669"/>
    <property type="project" value="InterPro"/>
</dbReference>
<dbReference type="Proteomes" id="UP000015381">
    <property type="component" value="Chromosome I"/>
</dbReference>
<evidence type="ECO:0000256" key="1">
    <source>
        <dbReference type="SAM" id="MobiDB-lite"/>
    </source>
</evidence>
<name>F7PP84_9EURY</name>
<feature type="compositionally biased region" description="Low complexity" evidence="1">
    <location>
        <begin position="134"/>
        <end position="143"/>
    </location>
</feature>
<feature type="compositionally biased region" description="Low complexity" evidence="1">
    <location>
        <begin position="166"/>
        <end position="180"/>
    </location>
</feature>
<feature type="domain" description="CheW-like" evidence="2">
    <location>
        <begin position="189"/>
        <end position="325"/>
    </location>
</feature>
<feature type="compositionally biased region" description="Acidic residues" evidence="1">
    <location>
        <begin position="145"/>
        <end position="165"/>
    </location>
</feature>
<dbReference type="OrthoDB" id="115049at2157"/>
<dbReference type="Gene3D" id="2.30.30.40">
    <property type="entry name" value="SH3 Domains"/>
    <property type="match status" value="1"/>
</dbReference>
<dbReference type="PANTHER" id="PTHR22617:SF23">
    <property type="entry name" value="CHEMOTAXIS PROTEIN CHEW"/>
    <property type="match status" value="1"/>
</dbReference>
<dbReference type="Pfam" id="PF01584">
    <property type="entry name" value="CheW"/>
    <property type="match status" value="1"/>
</dbReference>
<dbReference type="KEGG" id="hti:HTIA_0598"/>
<dbReference type="EMBL" id="HF571520">
    <property type="protein sequence ID" value="CCQ32742.1"/>
    <property type="molecule type" value="Genomic_DNA"/>
</dbReference>
<dbReference type="eggNOG" id="arCOG04450">
    <property type="taxonomic scope" value="Archaea"/>
</dbReference>
<evidence type="ECO:0000259" key="2">
    <source>
        <dbReference type="PROSITE" id="PS50851"/>
    </source>
</evidence>
<dbReference type="InterPro" id="IPR002545">
    <property type="entry name" value="CheW-lke_dom"/>
</dbReference>
<sequence length="327" mass="34982">MSDDERMDRAERIRQLRQGRRGGESEDGPDDANRSSSTEQADDGTAKAVDGEQPEPDSTTNDEESSADETDPEASATASDGTDGATPKASTPEDDVSTDTGDESEGSALSDGDDTETAEGSDGEPREDDEALSAAQAAAQAAAEFEGENVAEIDSGENGETDAETTGETAAPAGATIAGAEVEETTDEETRVLEFRLGEERYCLDIEYVEEIVREETVTRVPNTPEYVEGVVDLRGQITTILDPKIAADIEAENGDRLIVVFDSETFEDYGEIGWSVDAVDQVSLIAEADVKEPPMDESYINGVIERGEDFVIWTTPDLALDVTEEE</sequence>
<evidence type="ECO:0000313" key="5">
    <source>
        <dbReference type="Proteomes" id="UP000003861"/>
    </source>
</evidence>
<feature type="region of interest" description="Disordered" evidence="1">
    <location>
        <begin position="1"/>
        <end position="187"/>
    </location>
</feature>
<keyword evidence="6" id="KW-1185">Reference proteome</keyword>
<dbReference type="PROSITE" id="PS50851">
    <property type="entry name" value="CHEW"/>
    <property type="match status" value="1"/>
</dbReference>
<dbReference type="PATRIC" id="fig|1033806.12.peg.593"/>
<dbReference type="Gene3D" id="2.40.50.180">
    <property type="entry name" value="CheA-289, Domain 4"/>
    <property type="match status" value="1"/>
</dbReference>
<reference evidence="3 6" key="3">
    <citation type="journal article" date="2014" name="Environ. Microbiol.">
        <title>Halorhabdus tiamatea: proteogenomics and glycosidase activity measurements identify the first cultivated euryarchaeon from a deep-sea anoxic brine lake as potential polysaccharide degrader.</title>
        <authorList>
            <person name="Werner J."/>
            <person name="Ferrer M."/>
            <person name="Michel G."/>
            <person name="Mann A.J."/>
            <person name="Huang S."/>
            <person name="Juarez S."/>
            <person name="Ciordia S."/>
            <person name="Albar J.P."/>
            <person name="Alcaide M."/>
            <person name="La Cono V."/>
            <person name="Yakimov M.M."/>
            <person name="Antunes A."/>
            <person name="Taborda M."/>
            <person name="Da Costa M.S."/>
            <person name="Amann R.I."/>
            <person name="Gloeckner F.O."/>
            <person name="Golyshina O.V."/>
            <person name="Golyshin P.N."/>
            <person name="Teeling H."/>
        </authorList>
    </citation>
    <scope>NUCLEOTIDE SEQUENCE [LARGE SCALE GENOMIC DNA]</scope>
    <source>
        <strain evidence="6">SARL4B</strain>
        <strain evidence="3">Type strain: SARL4B</strain>
    </source>
</reference>
<accession>F7PP84</accession>
<dbReference type="PANTHER" id="PTHR22617">
    <property type="entry name" value="CHEMOTAXIS SENSOR HISTIDINE KINASE-RELATED"/>
    <property type="match status" value="1"/>
</dbReference>
<protein>
    <submittedName>
        <fullName evidence="4">Chemotaxis protein</fullName>
    </submittedName>
    <submittedName>
        <fullName evidence="3">Chemotaxis signal transduction protein CheW</fullName>
    </submittedName>
</protein>
<dbReference type="STRING" id="1033806.HTIA_0598"/>
<dbReference type="AlphaFoldDB" id="F7PP84"/>
<dbReference type="InterPro" id="IPR039315">
    <property type="entry name" value="CheW"/>
</dbReference>
<dbReference type="Proteomes" id="UP000003861">
    <property type="component" value="Unassembled WGS sequence"/>
</dbReference>
<feature type="compositionally biased region" description="Basic and acidic residues" evidence="1">
    <location>
        <begin position="1"/>
        <end position="14"/>
    </location>
</feature>
<evidence type="ECO:0000313" key="4">
    <source>
        <dbReference type="EMBL" id="ERJ07121.1"/>
    </source>
</evidence>